<comment type="similarity">
    <text evidence="6">Belongs to the mitochondrion-specific ribosomal protein mL45 family.</text>
</comment>
<dbReference type="GO" id="GO:0005743">
    <property type="term" value="C:mitochondrial inner membrane"/>
    <property type="evidence" value="ECO:0007669"/>
    <property type="project" value="InterPro"/>
</dbReference>
<keyword evidence="5" id="KW-0687">Ribonucleoprotein</keyword>
<sequence length="231" mass="25861">MLRSTASSLATAVASPLAVRTLVPAVATAAMRTYATKKVSLRMDCVGKLMDPYVRPDRFPLPFSAEGRKECKDYLMNLAQSTFDVSRLKSDLNGFKANKFGLEAEQIYVKMNTMFADGKPDHMAPYVTSQMLSTLKNQMKNRPGTFKWEYLGAVERPKIVNLRYSKSPEDEIGVAQITVKIKSKQRLAVLDAKGKAITSQELEPVEYVVYERFIPDGKAWRIAGKIEQPAK</sequence>
<evidence type="ECO:0000256" key="3">
    <source>
        <dbReference type="ARBA" id="ARBA00022980"/>
    </source>
</evidence>
<dbReference type="Proteomes" id="UP000054350">
    <property type="component" value="Unassembled WGS sequence"/>
</dbReference>
<feature type="domain" description="Tim44-like" evidence="9">
    <location>
        <begin position="81"/>
        <end position="227"/>
    </location>
</feature>
<dbReference type="InterPro" id="IPR032710">
    <property type="entry name" value="NTF2-like_dom_sf"/>
</dbReference>
<dbReference type="VEuPathDB" id="FungiDB:AMAG_16250"/>
<proteinExistence type="inferred from homology"/>
<dbReference type="GO" id="GO:1990904">
    <property type="term" value="C:ribonucleoprotein complex"/>
    <property type="evidence" value="ECO:0007669"/>
    <property type="project" value="UniProtKB-KW"/>
</dbReference>
<dbReference type="InterPro" id="IPR007379">
    <property type="entry name" value="Tim44-like_dom"/>
</dbReference>
<keyword evidence="4" id="KW-0496">Mitochondrion</keyword>
<dbReference type="Gene3D" id="3.10.450.240">
    <property type="match status" value="1"/>
</dbReference>
<gene>
    <name evidence="10" type="ORF">AMAG_16250</name>
</gene>
<evidence type="ECO:0000313" key="10">
    <source>
        <dbReference type="EMBL" id="KNE71698.1"/>
    </source>
</evidence>
<evidence type="ECO:0000256" key="5">
    <source>
        <dbReference type="ARBA" id="ARBA00023274"/>
    </source>
</evidence>
<dbReference type="PANTHER" id="PTHR28554:SF1">
    <property type="entry name" value="LARGE RIBOSOMAL SUBUNIT PROTEIN ML45"/>
    <property type="match status" value="1"/>
</dbReference>
<dbReference type="InterPro" id="IPR051975">
    <property type="entry name" value="mtLSU_mL45"/>
</dbReference>
<dbReference type="OMA" id="DWAPPKD"/>
<dbReference type="PANTHER" id="PTHR28554">
    <property type="entry name" value="39S RIBOSOMAL PROTEIN L45, MITOCHONDRIAL"/>
    <property type="match status" value="1"/>
</dbReference>
<evidence type="ECO:0000256" key="7">
    <source>
        <dbReference type="ARBA" id="ARBA00039448"/>
    </source>
</evidence>
<dbReference type="SMART" id="SM00978">
    <property type="entry name" value="Tim44"/>
    <property type="match status" value="1"/>
</dbReference>
<evidence type="ECO:0000259" key="9">
    <source>
        <dbReference type="SMART" id="SM00978"/>
    </source>
</evidence>
<dbReference type="Pfam" id="PF07961">
    <property type="entry name" value="MBA1"/>
    <property type="match status" value="1"/>
</dbReference>
<reference evidence="10 11" key="1">
    <citation type="submission" date="2009-11" db="EMBL/GenBank/DDBJ databases">
        <title>Annotation of Allomyces macrogynus ATCC 38327.</title>
        <authorList>
            <consortium name="The Broad Institute Genome Sequencing Platform"/>
            <person name="Russ C."/>
            <person name="Cuomo C."/>
            <person name="Burger G."/>
            <person name="Gray M.W."/>
            <person name="Holland P.W.H."/>
            <person name="King N."/>
            <person name="Lang F.B.F."/>
            <person name="Roger A.J."/>
            <person name="Ruiz-Trillo I."/>
            <person name="Young S.K."/>
            <person name="Zeng Q."/>
            <person name="Gargeya S."/>
            <person name="Fitzgerald M."/>
            <person name="Haas B."/>
            <person name="Abouelleil A."/>
            <person name="Alvarado L."/>
            <person name="Arachchi H.M."/>
            <person name="Berlin A."/>
            <person name="Chapman S.B."/>
            <person name="Gearin G."/>
            <person name="Goldberg J."/>
            <person name="Griggs A."/>
            <person name="Gujja S."/>
            <person name="Hansen M."/>
            <person name="Heiman D."/>
            <person name="Howarth C."/>
            <person name="Larimer J."/>
            <person name="Lui A."/>
            <person name="MacDonald P.J.P."/>
            <person name="McCowen C."/>
            <person name="Montmayeur A."/>
            <person name="Murphy C."/>
            <person name="Neiman D."/>
            <person name="Pearson M."/>
            <person name="Priest M."/>
            <person name="Roberts A."/>
            <person name="Saif S."/>
            <person name="Shea T."/>
            <person name="Sisk P."/>
            <person name="Stolte C."/>
            <person name="Sykes S."/>
            <person name="Wortman J."/>
            <person name="Nusbaum C."/>
            <person name="Birren B."/>
        </authorList>
    </citation>
    <scope>NUCLEOTIDE SEQUENCE [LARGE SCALE GENOMIC DNA]</scope>
    <source>
        <strain evidence="10 11">ATCC 38327</strain>
    </source>
</reference>
<dbReference type="OrthoDB" id="19619at2759"/>
<dbReference type="EMBL" id="GG745373">
    <property type="protein sequence ID" value="KNE71698.1"/>
    <property type="molecule type" value="Genomic_DNA"/>
</dbReference>
<dbReference type="SUPFAM" id="SSF54427">
    <property type="entry name" value="NTF2-like"/>
    <property type="match status" value="1"/>
</dbReference>
<accession>A0A0L0TA59</accession>
<evidence type="ECO:0000256" key="8">
    <source>
        <dbReference type="ARBA" id="ARBA00043031"/>
    </source>
</evidence>
<dbReference type="STRING" id="578462.A0A0L0TA59"/>
<dbReference type="AlphaFoldDB" id="A0A0L0TA59"/>
<reference evidence="11" key="2">
    <citation type="submission" date="2009-11" db="EMBL/GenBank/DDBJ databases">
        <title>The Genome Sequence of Allomyces macrogynus strain ATCC 38327.</title>
        <authorList>
            <consortium name="The Broad Institute Genome Sequencing Platform"/>
            <person name="Russ C."/>
            <person name="Cuomo C."/>
            <person name="Shea T."/>
            <person name="Young S.K."/>
            <person name="Zeng Q."/>
            <person name="Koehrsen M."/>
            <person name="Haas B."/>
            <person name="Borodovsky M."/>
            <person name="Guigo R."/>
            <person name="Alvarado L."/>
            <person name="Berlin A."/>
            <person name="Borenstein D."/>
            <person name="Chen Z."/>
            <person name="Engels R."/>
            <person name="Freedman E."/>
            <person name="Gellesch M."/>
            <person name="Goldberg J."/>
            <person name="Griggs A."/>
            <person name="Gujja S."/>
            <person name="Heiman D."/>
            <person name="Hepburn T."/>
            <person name="Howarth C."/>
            <person name="Jen D."/>
            <person name="Larson L."/>
            <person name="Lewis B."/>
            <person name="Mehta T."/>
            <person name="Park D."/>
            <person name="Pearson M."/>
            <person name="Roberts A."/>
            <person name="Saif S."/>
            <person name="Shenoy N."/>
            <person name="Sisk P."/>
            <person name="Stolte C."/>
            <person name="Sykes S."/>
            <person name="Walk T."/>
            <person name="White J."/>
            <person name="Yandava C."/>
            <person name="Burger G."/>
            <person name="Gray M.W."/>
            <person name="Holland P.W.H."/>
            <person name="King N."/>
            <person name="Lang F.B.F."/>
            <person name="Roger A.J."/>
            <person name="Ruiz-Trillo I."/>
            <person name="Lander E."/>
            <person name="Nusbaum C."/>
        </authorList>
    </citation>
    <scope>NUCLEOTIDE SEQUENCE [LARGE SCALE GENOMIC DNA]</scope>
    <source>
        <strain evidence="11">ATCC 38327</strain>
    </source>
</reference>
<evidence type="ECO:0000313" key="11">
    <source>
        <dbReference type="Proteomes" id="UP000054350"/>
    </source>
</evidence>
<dbReference type="GO" id="GO:0005840">
    <property type="term" value="C:ribosome"/>
    <property type="evidence" value="ECO:0007669"/>
    <property type="project" value="UniProtKB-KW"/>
</dbReference>
<keyword evidence="11" id="KW-1185">Reference proteome</keyword>
<dbReference type="InterPro" id="IPR024621">
    <property type="entry name" value="Mba1"/>
</dbReference>
<dbReference type="eggNOG" id="KOG4599">
    <property type="taxonomic scope" value="Eukaryota"/>
</dbReference>
<keyword evidence="2" id="KW-0809">Transit peptide</keyword>
<dbReference type="GO" id="GO:0032979">
    <property type="term" value="P:protein insertion into mitochondrial inner membrane from matrix"/>
    <property type="evidence" value="ECO:0007669"/>
    <property type="project" value="InterPro"/>
</dbReference>
<name>A0A0L0TA59_ALLM3</name>
<organism evidence="10 11">
    <name type="scientific">Allomyces macrogynus (strain ATCC 38327)</name>
    <name type="common">Allomyces javanicus var. macrogynus</name>
    <dbReference type="NCBI Taxonomy" id="578462"/>
    <lineage>
        <taxon>Eukaryota</taxon>
        <taxon>Fungi</taxon>
        <taxon>Fungi incertae sedis</taxon>
        <taxon>Blastocladiomycota</taxon>
        <taxon>Blastocladiomycetes</taxon>
        <taxon>Blastocladiales</taxon>
        <taxon>Blastocladiaceae</taxon>
        <taxon>Allomyces</taxon>
    </lineage>
</organism>
<evidence type="ECO:0000256" key="1">
    <source>
        <dbReference type="ARBA" id="ARBA00004173"/>
    </source>
</evidence>
<keyword evidence="3" id="KW-0689">Ribosomal protein</keyword>
<evidence type="ECO:0000256" key="4">
    <source>
        <dbReference type="ARBA" id="ARBA00023128"/>
    </source>
</evidence>
<protein>
    <recommendedName>
        <fullName evidence="7">Large ribosomal subunit protein mL45</fullName>
    </recommendedName>
    <alternativeName>
        <fullName evidence="8">39S ribosomal protein L45, mitochondrial</fullName>
    </alternativeName>
</protein>
<evidence type="ECO:0000256" key="6">
    <source>
        <dbReference type="ARBA" id="ARBA00038073"/>
    </source>
</evidence>
<comment type="subcellular location">
    <subcellularLocation>
        <location evidence="1">Mitochondrion</location>
    </subcellularLocation>
</comment>
<evidence type="ECO:0000256" key="2">
    <source>
        <dbReference type="ARBA" id="ARBA00022946"/>
    </source>
</evidence>